<dbReference type="Proteomes" id="UP000814176">
    <property type="component" value="Unassembled WGS sequence"/>
</dbReference>
<evidence type="ECO:0000313" key="4">
    <source>
        <dbReference type="Proteomes" id="UP000814176"/>
    </source>
</evidence>
<dbReference type="GeneID" id="71998718"/>
<comment type="caution">
    <text evidence="3">The sequence shown here is derived from an EMBL/GenBank/DDBJ whole genome shotgun (WGS) entry which is preliminary data.</text>
</comment>
<reference evidence="3 4" key="1">
    <citation type="journal article" date="2021" name="Environ. Microbiol.">
        <title>Gene family expansions and transcriptome signatures uncover fungal adaptations to wood decay.</title>
        <authorList>
            <person name="Hage H."/>
            <person name="Miyauchi S."/>
            <person name="Viragh M."/>
            <person name="Drula E."/>
            <person name="Min B."/>
            <person name="Chaduli D."/>
            <person name="Navarro D."/>
            <person name="Favel A."/>
            <person name="Norest M."/>
            <person name="Lesage-Meessen L."/>
            <person name="Balint B."/>
            <person name="Merenyi Z."/>
            <person name="de Eugenio L."/>
            <person name="Morin E."/>
            <person name="Martinez A.T."/>
            <person name="Baldrian P."/>
            <person name="Stursova M."/>
            <person name="Martinez M.J."/>
            <person name="Novotny C."/>
            <person name="Magnuson J.K."/>
            <person name="Spatafora J.W."/>
            <person name="Maurice S."/>
            <person name="Pangilinan J."/>
            <person name="Andreopoulos W."/>
            <person name="LaButti K."/>
            <person name="Hundley H."/>
            <person name="Na H."/>
            <person name="Kuo A."/>
            <person name="Barry K."/>
            <person name="Lipzen A."/>
            <person name="Henrissat B."/>
            <person name="Riley R."/>
            <person name="Ahrendt S."/>
            <person name="Nagy L.G."/>
            <person name="Grigoriev I.V."/>
            <person name="Martin F."/>
            <person name="Rosso M.N."/>
        </authorList>
    </citation>
    <scope>NUCLEOTIDE SEQUENCE [LARGE SCALE GENOMIC DNA]</scope>
    <source>
        <strain evidence="3 4">CIRM-BRFM 1785</strain>
    </source>
</reference>
<gene>
    <name evidence="3" type="ORF">C8Q71DRAFT_349098</name>
</gene>
<dbReference type="Gene3D" id="3.30.2280.10">
    <property type="entry name" value="Hypothetical protein (hspc210)"/>
    <property type="match status" value="1"/>
</dbReference>
<proteinExistence type="predicted"/>
<protein>
    <recommendedName>
        <fullName evidence="2">GSKIP domain-containing protein</fullName>
    </recommendedName>
</protein>
<evidence type="ECO:0000313" key="3">
    <source>
        <dbReference type="EMBL" id="KAH9841806.1"/>
    </source>
</evidence>
<sequence length="128" mass="13925">MHTQSIEVSSSSKPVSPGSPPMHNDFPGGELENALKEHAFGLSRYEILHKSPHEARARIALLEGKAVNVMLTTSGYSIVCDVESPARTFESLDDLLLSVSPRFEEARQQALLAKLQLLAEQQDQPGGS</sequence>
<dbReference type="Pfam" id="PF05303">
    <property type="entry name" value="GSKIP_dom"/>
    <property type="match status" value="1"/>
</dbReference>
<name>A0ABQ8KSK9_9APHY</name>
<organism evidence="3 4">
    <name type="scientific">Rhodofomes roseus</name>
    <dbReference type="NCBI Taxonomy" id="34475"/>
    <lineage>
        <taxon>Eukaryota</taxon>
        <taxon>Fungi</taxon>
        <taxon>Dikarya</taxon>
        <taxon>Basidiomycota</taxon>
        <taxon>Agaricomycotina</taxon>
        <taxon>Agaricomycetes</taxon>
        <taxon>Polyporales</taxon>
        <taxon>Rhodofomes</taxon>
    </lineage>
</organism>
<dbReference type="SUPFAM" id="SSF103107">
    <property type="entry name" value="Hypothetical protein c14orf129, hspc210"/>
    <property type="match status" value="1"/>
</dbReference>
<evidence type="ECO:0000256" key="1">
    <source>
        <dbReference type="SAM" id="MobiDB-lite"/>
    </source>
</evidence>
<feature type="region of interest" description="Disordered" evidence="1">
    <location>
        <begin position="1"/>
        <end position="30"/>
    </location>
</feature>
<dbReference type="RefSeq" id="XP_047783105.1">
    <property type="nucleotide sequence ID" value="XM_047917986.1"/>
</dbReference>
<evidence type="ECO:0000259" key="2">
    <source>
        <dbReference type="Pfam" id="PF05303"/>
    </source>
</evidence>
<dbReference type="EMBL" id="JADCUA010000003">
    <property type="protein sequence ID" value="KAH9841806.1"/>
    <property type="molecule type" value="Genomic_DNA"/>
</dbReference>
<keyword evidence="4" id="KW-1185">Reference proteome</keyword>
<accession>A0ABQ8KSK9</accession>
<feature type="domain" description="GSKIP" evidence="2">
    <location>
        <begin position="30"/>
        <end position="116"/>
    </location>
</feature>
<dbReference type="InterPro" id="IPR023231">
    <property type="entry name" value="GSKIP_dom_sf"/>
</dbReference>
<dbReference type="InterPro" id="IPR007967">
    <property type="entry name" value="GSKIP_dom"/>
</dbReference>